<evidence type="ECO:0000313" key="2">
    <source>
        <dbReference type="Proteomes" id="UP000187158"/>
    </source>
</evidence>
<dbReference type="Proteomes" id="UP000187158">
    <property type="component" value="Unassembled WGS sequence"/>
</dbReference>
<name>A0ABX3GMP5_9BACL</name>
<dbReference type="EMBL" id="MPVP01000145">
    <property type="protein sequence ID" value="OMD27212.1"/>
    <property type="molecule type" value="Genomic_DNA"/>
</dbReference>
<dbReference type="RefSeq" id="WP_076219559.1">
    <property type="nucleotide sequence ID" value="NZ_MPVM01000007.1"/>
</dbReference>
<gene>
    <name evidence="1" type="ORF">BSO21_20260</name>
</gene>
<evidence type="ECO:0000313" key="1">
    <source>
        <dbReference type="EMBL" id="OMD27212.1"/>
    </source>
</evidence>
<accession>A0ABX3GMP5</accession>
<evidence type="ECO:0008006" key="3">
    <source>
        <dbReference type="Google" id="ProtNLM"/>
    </source>
</evidence>
<organism evidence="1 2">
    <name type="scientific">Paenibacillus odorifer</name>
    <dbReference type="NCBI Taxonomy" id="189426"/>
    <lineage>
        <taxon>Bacteria</taxon>
        <taxon>Bacillati</taxon>
        <taxon>Bacillota</taxon>
        <taxon>Bacilli</taxon>
        <taxon>Bacillales</taxon>
        <taxon>Paenibacillaceae</taxon>
        <taxon>Paenibacillus</taxon>
    </lineage>
</organism>
<keyword evidence="2" id="KW-1185">Reference proteome</keyword>
<comment type="caution">
    <text evidence="1">The sequence shown here is derived from an EMBL/GenBank/DDBJ whole genome shotgun (WGS) entry which is preliminary data.</text>
</comment>
<reference evidence="1 2" key="1">
    <citation type="submission" date="2016-11" db="EMBL/GenBank/DDBJ databases">
        <title>Paenibacillus species isolates.</title>
        <authorList>
            <person name="Beno S.M."/>
        </authorList>
    </citation>
    <scope>NUCLEOTIDE SEQUENCE [LARGE SCALE GENOMIC DNA]</scope>
    <source>
        <strain evidence="1 2">FSL H7-0433</strain>
    </source>
</reference>
<proteinExistence type="predicted"/>
<protein>
    <recommendedName>
        <fullName evidence="3">Baseplate protein J-like domain-containing protein</fullName>
    </recommendedName>
</protein>
<sequence>MTIKLSDLPSLPYMPILEEEPEEIYQRWVNRAIALALERGLPPPPTGEGEYFYDLWYPLALELAEQQMLWTYGFVQGFPIWADSEYLDGHGWAAGLIRKDGESDDTFRLRMLGRAATEIGSGRRKDYETWATEMAGVGGAIAREKERHDNSIDLYLTNLDGQPITEEFAETVKVWMWEERRIAGHDLLVHPAPVFNVLLETRLLTSSGTDLTVLAATIQQRVLDYASGRSKLIYNYVAALLLLPGVDDYESLTLNGDEEDIVLPLSSVLRVEVILL</sequence>